<name>A0A497XNP7_9AQUI</name>
<dbReference type="SUPFAM" id="SSF111369">
    <property type="entry name" value="HlyD-like secretion proteins"/>
    <property type="match status" value="1"/>
</dbReference>
<dbReference type="Pfam" id="PF25954">
    <property type="entry name" value="Beta-barrel_RND_2"/>
    <property type="match status" value="1"/>
</dbReference>
<evidence type="ECO:0000259" key="8">
    <source>
        <dbReference type="Pfam" id="PF25967"/>
    </source>
</evidence>
<dbReference type="Proteomes" id="UP000267841">
    <property type="component" value="Unassembled WGS sequence"/>
</dbReference>
<evidence type="ECO:0000256" key="4">
    <source>
        <dbReference type="SAM" id="Coils"/>
    </source>
</evidence>
<feature type="coiled-coil region" evidence="4">
    <location>
        <begin position="109"/>
        <end position="143"/>
    </location>
</feature>
<dbReference type="InterPro" id="IPR058624">
    <property type="entry name" value="MdtA-like_HH"/>
</dbReference>
<dbReference type="InterPro" id="IPR058627">
    <property type="entry name" value="MdtA-like_C"/>
</dbReference>
<proteinExistence type="inferred from homology"/>
<evidence type="ECO:0000259" key="5">
    <source>
        <dbReference type="Pfam" id="PF25876"/>
    </source>
</evidence>
<dbReference type="RefSeq" id="WP_121010423.1">
    <property type="nucleotide sequence ID" value="NZ_RCCJ01000001.1"/>
</dbReference>
<feature type="domain" description="Multidrug resistance protein MdtA-like barrel-sandwich hybrid" evidence="6">
    <location>
        <begin position="70"/>
        <end position="216"/>
    </location>
</feature>
<dbReference type="InterPro" id="IPR006143">
    <property type="entry name" value="RND_pump_MFP"/>
</dbReference>
<keyword evidence="4" id="KW-0175">Coiled coil</keyword>
<dbReference type="PANTHER" id="PTHR30469:SF15">
    <property type="entry name" value="HLYD FAMILY OF SECRETION PROTEINS"/>
    <property type="match status" value="1"/>
</dbReference>
<sequence>MRGVAKYMFFLVLPVLVTILWLAGVFHPRLSAQEIEGKEKVIQGLKIDRVALLEKSYVSFAATVIPSDRAEVSTRTMGYVSYIGVKEGDYVRRGQLLLKIDPRDAKAQVEAARQQVIQAEKNYNAALAEYEAVEKTYQRYKKLLESNAITQHEFDMTEAKFRAVQAKLEAARAGIELARQNLKAVSSNLSYAEVRAPFSGYVTSKLVDYGDIAKPGYPLLVLEKPPYKVEVNLPERLYGRVKVGASLRVYVESLNRETSARVVEVEPSVDPVNRTFKVKALLEDKDVRSGFFAKVYVEEPIGKTILVPAKAIYRRWDFTGIWVVKPDNTLELRYVRLGRTINGMVEVLSGLEGEEKIVVDGVDRACDGCRVGG</sequence>
<protein>
    <submittedName>
        <fullName evidence="9">RND family efflux transporter MFP subunit</fullName>
    </submittedName>
</protein>
<keyword evidence="3" id="KW-0813">Transport</keyword>
<dbReference type="Pfam" id="PF25876">
    <property type="entry name" value="HH_MFP_RND"/>
    <property type="match status" value="1"/>
</dbReference>
<dbReference type="Gene3D" id="2.40.50.100">
    <property type="match status" value="1"/>
</dbReference>
<comment type="similarity">
    <text evidence="2">Belongs to the membrane fusion protein (MFP) (TC 8.A.1) family.</text>
</comment>
<feature type="domain" description="Multidrug resistance protein MdtA-like C-terminal permuted SH3" evidence="8">
    <location>
        <begin position="305"/>
        <end position="364"/>
    </location>
</feature>
<dbReference type="Pfam" id="PF25967">
    <property type="entry name" value="RND-MFP_C"/>
    <property type="match status" value="1"/>
</dbReference>
<dbReference type="InterPro" id="IPR058792">
    <property type="entry name" value="Beta-barrel_RND_2"/>
</dbReference>
<dbReference type="OrthoDB" id="9777308at2"/>
<dbReference type="Gene3D" id="2.40.420.20">
    <property type="match status" value="1"/>
</dbReference>
<evidence type="ECO:0000313" key="10">
    <source>
        <dbReference type="Proteomes" id="UP000267841"/>
    </source>
</evidence>
<reference evidence="9 10" key="1">
    <citation type="submission" date="2018-10" db="EMBL/GenBank/DDBJ databases">
        <title>Genomic Encyclopedia of Archaeal and Bacterial Type Strains, Phase II (KMG-II): from individual species to whole genera.</title>
        <authorList>
            <person name="Goeker M."/>
        </authorList>
    </citation>
    <scope>NUCLEOTIDE SEQUENCE [LARGE SCALE GENOMIC DNA]</scope>
    <source>
        <strain evidence="9 10">DSM 16510</strain>
    </source>
</reference>
<evidence type="ECO:0000256" key="1">
    <source>
        <dbReference type="ARBA" id="ARBA00004196"/>
    </source>
</evidence>
<organism evidence="9 10">
    <name type="scientific">Hydrogenivirga caldilitoris</name>
    <dbReference type="NCBI Taxonomy" id="246264"/>
    <lineage>
        <taxon>Bacteria</taxon>
        <taxon>Pseudomonadati</taxon>
        <taxon>Aquificota</taxon>
        <taxon>Aquificia</taxon>
        <taxon>Aquificales</taxon>
        <taxon>Aquificaceae</taxon>
        <taxon>Hydrogenivirga</taxon>
    </lineage>
</organism>
<evidence type="ECO:0000256" key="2">
    <source>
        <dbReference type="ARBA" id="ARBA00009477"/>
    </source>
</evidence>
<evidence type="ECO:0000259" key="7">
    <source>
        <dbReference type="Pfam" id="PF25954"/>
    </source>
</evidence>
<comment type="caution">
    <text evidence="9">The sequence shown here is derived from an EMBL/GenBank/DDBJ whole genome shotgun (WGS) entry which is preliminary data.</text>
</comment>
<keyword evidence="10" id="KW-1185">Reference proteome</keyword>
<dbReference type="EMBL" id="RCCJ01000001">
    <property type="protein sequence ID" value="RLJ70567.1"/>
    <property type="molecule type" value="Genomic_DNA"/>
</dbReference>
<dbReference type="AlphaFoldDB" id="A0A497XNP7"/>
<comment type="subcellular location">
    <subcellularLocation>
        <location evidence="1">Cell envelope</location>
    </subcellularLocation>
</comment>
<feature type="domain" description="CusB-like beta-barrel" evidence="7">
    <location>
        <begin position="229"/>
        <end position="297"/>
    </location>
</feature>
<feature type="domain" description="Multidrug resistance protein MdtA-like alpha-helical hairpin" evidence="5">
    <location>
        <begin position="123"/>
        <end position="183"/>
    </location>
</feature>
<evidence type="ECO:0000259" key="6">
    <source>
        <dbReference type="Pfam" id="PF25917"/>
    </source>
</evidence>
<gene>
    <name evidence="9" type="ORF">BCF55_0843</name>
</gene>
<dbReference type="Gene3D" id="1.10.287.470">
    <property type="entry name" value="Helix hairpin bin"/>
    <property type="match status" value="1"/>
</dbReference>
<dbReference type="GO" id="GO:1990281">
    <property type="term" value="C:efflux pump complex"/>
    <property type="evidence" value="ECO:0007669"/>
    <property type="project" value="TreeGrafter"/>
</dbReference>
<evidence type="ECO:0000313" key="9">
    <source>
        <dbReference type="EMBL" id="RLJ70567.1"/>
    </source>
</evidence>
<dbReference type="Pfam" id="PF25917">
    <property type="entry name" value="BSH_RND"/>
    <property type="match status" value="1"/>
</dbReference>
<dbReference type="PANTHER" id="PTHR30469">
    <property type="entry name" value="MULTIDRUG RESISTANCE PROTEIN MDTA"/>
    <property type="match status" value="1"/>
</dbReference>
<dbReference type="NCBIfam" id="TIGR01730">
    <property type="entry name" value="RND_mfp"/>
    <property type="match status" value="1"/>
</dbReference>
<dbReference type="Gene3D" id="2.40.30.170">
    <property type="match status" value="1"/>
</dbReference>
<dbReference type="GO" id="GO:0015562">
    <property type="term" value="F:efflux transmembrane transporter activity"/>
    <property type="evidence" value="ECO:0007669"/>
    <property type="project" value="InterPro"/>
</dbReference>
<accession>A0A497XNP7</accession>
<dbReference type="InterPro" id="IPR058625">
    <property type="entry name" value="MdtA-like_BSH"/>
</dbReference>
<evidence type="ECO:0000256" key="3">
    <source>
        <dbReference type="ARBA" id="ARBA00022448"/>
    </source>
</evidence>